<keyword evidence="3" id="KW-0560">Oxidoreductase</keyword>
<evidence type="ECO:0000256" key="6">
    <source>
        <dbReference type="PIRSR" id="PIRSR000097-3"/>
    </source>
</evidence>
<protein>
    <submittedName>
        <fullName evidence="8">Aldo/keto reductase</fullName>
    </submittedName>
</protein>
<dbReference type="OrthoDB" id="9804790at2"/>
<feature type="domain" description="NADP-dependent oxidoreductase" evidence="7">
    <location>
        <begin position="21"/>
        <end position="265"/>
    </location>
</feature>
<proteinExistence type="inferred from homology"/>
<dbReference type="FunFam" id="3.20.20.100:FF:000002">
    <property type="entry name" value="2,5-diketo-D-gluconic acid reductase A"/>
    <property type="match status" value="1"/>
</dbReference>
<dbReference type="PIRSF" id="PIRSF000097">
    <property type="entry name" value="AKR"/>
    <property type="match status" value="1"/>
</dbReference>
<gene>
    <name evidence="8" type="ORF">E6C64_03265</name>
</gene>
<dbReference type="Gene3D" id="3.20.20.100">
    <property type="entry name" value="NADP-dependent oxidoreductase domain"/>
    <property type="match status" value="1"/>
</dbReference>
<dbReference type="InterPro" id="IPR036812">
    <property type="entry name" value="NAD(P)_OxRdtase_dom_sf"/>
</dbReference>
<dbReference type="PROSITE" id="PS00063">
    <property type="entry name" value="ALDOKETO_REDUCTASE_3"/>
    <property type="match status" value="1"/>
</dbReference>
<dbReference type="EMBL" id="SSSM01000001">
    <property type="protein sequence ID" value="THG33383.1"/>
    <property type="molecule type" value="Genomic_DNA"/>
</dbReference>
<feature type="binding site" evidence="5">
    <location>
        <position position="112"/>
    </location>
    <ligand>
        <name>substrate</name>
    </ligand>
</feature>
<organism evidence="8 9">
    <name type="scientific">Naasia lichenicola</name>
    <dbReference type="NCBI Taxonomy" id="2565933"/>
    <lineage>
        <taxon>Bacteria</taxon>
        <taxon>Bacillati</taxon>
        <taxon>Actinomycetota</taxon>
        <taxon>Actinomycetes</taxon>
        <taxon>Micrococcales</taxon>
        <taxon>Microbacteriaceae</taxon>
        <taxon>Naasia</taxon>
    </lineage>
</organism>
<evidence type="ECO:0000313" key="8">
    <source>
        <dbReference type="EMBL" id="THG33383.1"/>
    </source>
</evidence>
<name>A0A4S4FRU3_9MICO</name>
<evidence type="ECO:0000259" key="7">
    <source>
        <dbReference type="Pfam" id="PF00248"/>
    </source>
</evidence>
<evidence type="ECO:0000313" key="9">
    <source>
        <dbReference type="Proteomes" id="UP000309133"/>
    </source>
</evidence>
<dbReference type="PRINTS" id="PR00069">
    <property type="entry name" value="ALDKETRDTASE"/>
</dbReference>
<reference evidence="8 9" key="1">
    <citation type="submission" date="2019-04" db="EMBL/GenBank/DDBJ databases">
        <authorList>
            <person name="Jiang L."/>
        </authorList>
    </citation>
    <scope>NUCLEOTIDE SEQUENCE [LARGE SCALE GENOMIC DNA]</scope>
    <source>
        <strain evidence="8 9">YIM 131853</strain>
    </source>
</reference>
<dbReference type="AlphaFoldDB" id="A0A4S4FRU3"/>
<feature type="site" description="Lowers pKa of active site Tyr" evidence="6">
    <location>
        <position position="79"/>
    </location>
</feature>
<dbReference type="Proteomes" id="UP000309133">
    <property type="component" value="Unassembled WGS sequence"/>
</dbReference>
<feature type="active site" description="Proton donor" evidence="4">
    <location>
        <position position="54"/>
    </location>
</feature>
<evidence type="ECO:0000256" key="4">
    <source>
        <dbReference type="PIRSR" id="PIRSR000097-1"/>
    </source>
</evidence>
<keyword evidence="2" id="KW-0521">NADP</keyword>
<keyword evidence="9" id="KW-1185">Reference proteome</keyword>
<dbReference type="Pfam" id="PF00248">
    <property type="entry name" value="Aldo_ket_red"/>
    <property type="match status" value="1"/>
</dbReference>
<dbReference type="InterPro" id="IPR020471">
    <property type="entry name" value="AKR"/>
</dbReference>
<accession>A0A4S4FRU3</accession>
<dbReference type="PANTHER" id="PTHR43827">
    <property type="entry name" value="2,5-DIKETO-D-GLUCONIC ACID REDUCTASE"/>
    <property type="match status" value="1"/>
</dbReference>
<sequence>MSSTDQIPLLPLNSGTSIPQLGLGTWPMDDDQAAEAVAAAADLGYRHFDTATAYGNEAGVAEGMRRTGIPREELFVTTKLDGEFQGDDRAIAGLDAALNRMRLDYVDLLLIHWPLPQRGQFVSTWRTFEKLLADGRTRAIGTSNFTAAHLTALAAETDVTPAVNQIQLTPYVPREEQRAYGEARGIRTSSWSPLGGEEGQVTRDPLIVEIANAHGRTAAQIVLRWHVQNGLIVIPKSANPARMAENAAIFDFELSADDLTQIATISHGPDAGVDSDRIGH</sequence>
<dbReference type="InterPro" id="IPR018170">
    <property type="entry name" value="Aldo/ket_reductase_CS"/>
</dbReference>
<evidence type="ECO:0000256" key="3">
    <source>
        <dbReference type="ARBA" id="ARBA00023002"/>
    </source>
</evidence>
<comment type="similarity">
    <text evidence="1">Belongs to the aldo/keto reductase family.</text>
</comment>
<dbReference type="PANTHER" id="PTHR43827:SF3">
    <property type="entry name" value="NADP-DEPENDENT OXIDOREDUCTASE DOMAIN-CONTAINING PROTEIN"/>
    <property type="match status" value="1"/>
</dbReference>
<evidence type="ECO:0000256" key="2">
    <source>
        <dbReference type="ARBA" id="ARBA00022857"/>
    </source>
</evidence>
<dbReference type="GO" id="GO:0016616">
    <property type="term" value="F:oxidoreductase activity, acting on the CH-OH group of donors, NAD or NADP as acceptor"/>
    <property type="evidence" value="ECO:0007669"/>
    <property type="project" value="UniProtKB-ARBA"/>
</dbReference>
<evidence type="ECO:0000256" key="1">
    <source>
        <dbReference type="ARBA" id="ARBA00007905"/>
    </source>
</evidence>
<dbReference type="SUPFAM" id="SSF51430">
    <property type="entry name" value="NAD(P)-linked oxidoreductase"/>
    <property type="match status" value="1"/>
</dbReference>
<dbReference type="InterPro" id="IPR023210">
    <property type="entry name" value="NADP_OxRdtase_dom"/>
</dbReference>
<evidence type="ECO:0000256" key="5">
    <source>
        <dbReference type="PIRSR" id="PIRSR000097-2"/>
    </source>
</evidence>
<dbReference type="RefSeq" id="WP_136426165.1">
    <property type="nucleotide sequence ID" value="NZ_SSSM01000001.1"/>
</dbReference>
<comment type="caution">
    <text evidence="8">The sequence shown here is derived from an EMBL/GenBank/DDBJ whole genome shotgun (WGS) entry which is preliminary data.</text>
</comment>